<dbReference type="Proteomes" id="UP000272888">
    <property type="component" value="Unassembled WGS sequence"/>
</dbReference>
<dbReference type="AlphaFoldDB" id="A0A3A8NC53"/>
<feature type="non-terminal residue" evidence="1">
    <location>
        <position position="1"/>
    </location>
</feature>
<evidence type="ECO:0000313" key="1">
    <source>
        <dbReference type="EMBL" id="RKH38775.1"/>
    </source>
</evidence>
<sequence>ATPGDATMSATYIVKDNGKRCFAPPCDHYDVFLADKPGEKIKSIHEVDLSAVTGGDDTKQGELMQKAFTPGGLKLEGSLGEGPNAVRGIKLDVLRATRVID</sequence>
<protein>
    <submittedName>
        <fullName evidence="1">Uncharacterized protein</fullName>
    </submittedName>
</protein>
<dbReference type="EMBL" id="RAWB01000829">
    <property type="protein sequence ID" value="RKH38775.1"/>
    <property type="molecule type" value="Genomic_DNA"/>
</dbReference>
<name>A0A3A8NC53_9BACT</name>
<comment type="caution">
    <text evidence="1">The sequence shown here is derived from an EMBL/GenBank/DDBJ whole genome shotgun (WGS) entry which is preliminary data.</text>
</comment>
<organism evidence="1 2">
    <name type="scientific">Corallococcus llansteffanensis</name>
    <dbReference type="NCBI Taxonomy" id="2316731"/>
    <lineage>
        <taxon>Bacteria</taxon>
        <taxon>Pseudomonadati</taxon>
        <taxon>Myxococcota</taxon>
        <taxon>Myxococcia</taxon>
        <taxon>Myxococcales</taxon>
        <taxon>Cystobacterineae</taxon>
        <taxon>Myxococcaceae</taxon>
        <taxon>Corallococcus</taxon>
    </lineage>
</organism>
<keyword evidence="2" id="KW-1185">Reference proteome</keyword>
<reference evidence="2" key="1">
    <citation type="submission" date="2018-09" db="EMBL/GenBank/DDBJ databases">
        <authorList>
            <person name="Livingstone P.G."/>
            <person name="Whitworth D.E."/>
        </authorList>
    </citation>
    <scope>NUCLEOTIDE SEQUENCE [LARGE SCALE GENOMIC DNA]</scope>
    <source>
        <strain evidence="2">CA051B</strain>
    </source>
</reference>
<accession>A0A3A8NC53</accession>
<evidence type="ECO:0000313" key="2">
    <source>
        <dbReference type="Proteomes" id="UP000272888"/>
    </source>
</evidence>
<proteinExistence type="predicted"/>
<gene>
    <name evidence="1" type="ORF">D7V93_40845</name>
</gene>